<dbReference type="InterPro" id="IPR005829">
    <property type="entry name" value="Sugar_transporter_CS"/>
</dbReference>
<evidence type="ECO:0000256" key="2">
    <source>
        <dbReference type="ARBA" id="ARBA00022692"/>
    </source>
</evidence>
<gene>
    <name evidence="8" type="ORF">HHI36_018128</name>
</gene>
<evidence type="ECO:0000256" key="3">
    <source>
        <dbReference type="ARBA" id="ARBA00022989"/>
    </source>
</evidence>
<dbReference type="PROSITE" id="PS50850">
    <property type="entry name" value="MFS"/>
    <property type="match status" value="1"/>
</dbReference>
<feature type="transmembrane region" description="Helical" evidence="6">
    <location>
        <begin position="165"/>
        <end position="186"/>
    </location>
</feature>
<keyword evidence="9" id="KW-1185">Reference proteome</keyword>
<dbReference type="SUPFAM" id="SSF103473">
    <property type="entry name" value="MFS general substrate transporter"/>
    <property type="match status" value="1"/>
</dbReference>
<dbReference type="Pfam" id="PF00083">
    <property type="entry name" value="Sugar_tr"/>
    <property type="match status" value="2"/>
</dbReference>
<feature type="transmembrane region" description="Helical" evidence="6">
    <location>
        <begin position="70"/>
        <end position="89"/>
    </location>
</feature>
<feature type="transmembrane region" description="Helical" evidence="6">
    <location>
        <begin position="248"/>
        <end position="266"/>
    </location>
</feature>
<evidence type="ECO:0000313" key="8">
    <source>
        <dbReference type="EMBL" id="KAL3283960.1"/>
    </source>
</evidence>
<evidence type="ECO:0000256" key="4">
    <source>
        <dbReference type="ARBA" id="ARBA00023136"/>
    </source>
</evidence>
<feature type="transmembrane region" description="Helical" evidence="6">
    <location>
        <begin position="101"/>
        <end position="118"/>
    </location>
</feature>
<evidence type="ECO:0000256" key="1">
    <source>
        <dbReference type="ARBA" id="ARBA00004141"/>
    </source>
</evidence>
<dbReference type="InterPro" id="IPR036259">
    <property type="entry name" value="MFS_trans_sf"/>
</dbReference>
<proteinExistence type="predicted"/>
<protein>
    <recommendedName>
        <fullName evidence="7">Major facilitator superfamily (MFS) profile domain-containing protein</fullName>
    </recommendedName>
</protein>
<dbReference type="Gene3D" id="1.20.1250.20">
    <property type="entry name" value="MFS general substrate transporter like domains"/>
    <property type="match status" value="1"/>
</dbReference>
<dbReference type="GO" id="GO:0016020">
    <property type="term" value="C:membrane"/>
    <property type="evidence" value="ECO:0007669"/>
    <property type="project" value="UniProtKB-SubCell"/>
</dbReference>
<feature type="transmembrane region" description="Helical" evidence="6">
    <location>
        <begin position="383"/>
        <end position="405"/>
    </location>
</feature>
<dbReference type="PRINTS" id="PR00171">
    <property type="entry name" value="SUGRTRNSPORT"/>
</dbReference>
<dbReference type="PROSITE" id="PS00217">
    <property type="entry name" value="SUGAR_TRANSPORT_2"/>
    <property type="match status" value="1"/>
</dbReference>
<dbReference type="EMBL" id="JABFTP020000165">
    <property type="protein sequence ID" value="KAL3283960.1"/>
    <property type="molecule type" value="Genomic_DNA"/>
</dbReference>
<accession>A0ABD2NZ69</accession>
<keyword evidence="4 6" id="KW-0472">Membrane</keyword>
<dbReference type="InterPro" id="IPR003663">
    <property type="entry name" value="Sugar/inositol_transpt"/>
</dbReference>
<dbReference type="Proteomes" id="UP001516400">
    <property type="component" value="Unassembled WGS sequence"/>
</dbReference>
<feature type="transmembrane region" description="Helical" evidence="6">
    <location>
        <begin position="286"/>
        <end position="305"/>
    </location>
</feature>
<comment type="subcellular location">
    <subcellularLocation>
        <location evidence="1">Membrane</location>
        <topology evidence="1">Multi-pass membrane protein</topology>
    </subcellularLocation>
</comment>
<feature type="transmembrane region" description="Helical" evidence="6">
    <location>
        <begin position="312"/>
        <end position="334"/>
    </location>
</feature>
<dbReference type="InterPro" id="IPR050549">
    <property type="entry name" value="MFS_Trehalose_Transporter"/>
</dbReference>
<reference evidence="8 9" key="1">
    <citation type="journal article" date="2021" name="BMC Biol.">
        <title>Horizontally acquired antibacterial genes associated with adaptive radiation of ladybird beetles.</title>
        <authorList>
            <person name="Li H.S."/>
            <person name="Tang X.F."/>
            <person name="Huang Y.H."/>
            <person name="Xu Z.Y."/>
            <person name="Chen M.L."/>
            <person name="Du X.Y."/>
            <person name="Qiu B.Y."/>
            <person name="Chen P.T."/>
            <person name="Zhang W."/>
            <person name="Slipinski A."/>
            <person name="Escalona H.E."/>
            <person name="Waterhouse R.M."/>
            <person name="Zwick A."/>
            <person name="Pang H."/>
        </authorList>
    </citation>
    <scope>NUCLEOTIDE SEQUENCE [LARGE SCALE GENOMIC DNA]</scope>
    <source>
        <strain evidence="8">SYSU2018</strain>
    </source>
</reference>
<dbReference type="PANTHER" id="PTHR48021">
    <property type="match status" value="1"/>
</dbReference>
<dbReference type="InterPro" id="IPR020846">
    <property type="entry name" value="MFS_dom"/>
</dbReference>
<name>A0ABD2NZ69_9CUCU</name>
<keyword evidence="5" id="KW-0325">Glycoprotein</keyword>
<feature type="transmembrane region" description="Helical" evidence="6">
    <location>
        <begin position="125"/>
        <end position="145"/>
    </location>
</feature>
<feature type="transmembrane region" description="Helical" evidence="6">
    <location>
        <begin position="411"/>
        <end position="433"/>
    </location>
</feature>
<evidence type="ECO:0000256" key="6">
    <source>
        <dbReference type="SAM" id="Phobius"/>
    </source>
</evidence>
<evidence type="ECO:0000256" key="5">
    <source>
        <dbReference type="ARBA" id="ARBA00023180"/>
    </source>
</evidence>
<evidence type="ECO:0000259" key="7">
    <source>
        <dbReference type="PROSITE" id="PS50850"/>
    </source>
</evidence>
<feature type="domain" description="Major facilitator superfamily (MFS) profile" evidence="7">
    <location>
        <begin position="28"/>
        <end position="437"/>
    </location>
</feature>
<comment type="caution">
    <text evidence="8">The sequence shown here is derived from an EMBL/GenBank/DDBJ whole genome shotgun (WGS) entry which is preliminary data.</text>
</comment>
<organism evidence="8 9">
    <name type="scientific">Cryptolaemus montrouzieri</name>
    <dbReference type="NCBI Taxonomy" id="559131"/>
    <lineage>
        <taxon>Eukaryota</taxon>
        <taxon>Metazoa</taxon>
        <taxon>Ecdysozoa</taxon>
        <taxon>Arthropoda</taxon>
        <taxon>Hexapoda</taxon>
        <taxon>Insecta</taxon>
        <taxon>Pterygota</taxon>
        <taxon>Neoptera</taxon>
        <taxon>Endopterygota</taxon>
        <taxon>Coleoptera</taxon>
        <taxon>Polyphaga</taxon>
        <taxon>Cucujiformia</taxon>
        <taxon>Coccinelloidea</taxon>
        <taxon>Coccinellidae</taxon>
        <taxon>Scymninae</taxon>
        <taxon>Scymnini</taxon>
        <taxon>Cryptolaemus</taxon>
    </lineage>
</organism>
<feature type="transmembrane region" description="Helical" evidence="6">
    <location>
        <begin position="346"/>
        <end position="371"/>
    </location>
</feature>
<dbReference type="AlphaFoldDB" id="A0ABD2NZ69"/>
<keyword evidence="2 6" id="KW-0812">Transmembrane</keyword>
<keyword evidence="3 6" id="KW-1133">Transmembrane helix</keyword>
<dbReference type="InterPro" id="IPR005828">
    <property type="entry name" value="MFS_sugar_transport-like"/>
</dbReference>
<dbReference type="PANTHER" id="PTHR48021:SF47">
    <property type="entry name" value="GH17672P"/>
    <property type="match status" value="1"/>
</dbReference>
<sequence length="450" mass="49663">MVDIISPSVTGKKKKKYTIVRLISPDLDFVRSNIGPFVVGTSIGWSSTVIPRLGKIDDNPLGRPITSTEGSLLVSIPVIGVLLSTFYSGYSANLFGRRPSLIYLGIPIFTNYVIMAYTTTIWEVIVARFLAGISTGGILTVNIMYLTEIAEVANRGFLGPLTSFFWFHIILSMFPIIYISLSFIFLPESPLYLYLIQKDDRSAENTLKKLRGTNDVKIELENMKESVENLTYLNLVGVIRSRRYLRELVIGVGLIFFATLTGNAVFSSYNQTIIAESGNATSSDLAATIIVTVQFLVGFVLPYLTNKYGRKILLLISFLSIVLAELALGTYFILKDNGQCVNSFSLLPVASLIIYNLAYSAGAGSVSWLIIGEIYPVEIKAVATSLCTSIMSINDFVLLLTFNTLQSTVGIGMMFLIFSGFGMMGIVFVYMFVIETKGKSLMEIQELLNR</sequence>
<evidence type="ECO:0000313" key="9">
    <source>
        <dbReference type="Proteomes" id="UP001516400"/>
    </source>
</evidence>